<feature type="region of interest" description="Disordered" evidence="6">
    <location>
        <begin position="194"/>
        <end position="213"/>
    </location>
</feature>
<feature type="region of interest" description="Disordered" evidence="6">
    <location>
        <begin position="1"/>
        <end position="45"/>
    </location>
</feature>
<evidence type="ECO:0008006" key="9">
    <source>
        <dbReference type="Google" id="ProtNLM"/>
    </source>
</evidence>
<comment type="subcellular location">
    <subcellularLocation>
        <location evidence="1">Nucleus</location>
    </subcellularLocation>
</comment>
<protein>
    <recommendedName>
        <fullName evidence="9">Transcription factor domain-containing protein</fullName>
    </recommendedName>
</protein>
<dbReference type="PANTHER" id="PTHR31845">
    <property type="entry name" value="FINGER DOMAIN PROTEIN, PUTATIVE-RELATED"/>
    <property type="match status" value="1"/>
</dbReference>
<evidence type="ECO:0000313" key="8">
    <source>
        <dbReference type="Proteomes" id="UP001498421"/>
    </source>
</evidence>
<gene>
    <name evidence="7" type="ORF">QQZ08_004642</name>
</gene>
<reference evidence="7 8" key="1">
    <citation type="journal article" date="2025" name="Microbiol. Resour. Announc.">
        <title>Draft genome sequences for Neonectria magnoliae and Neonectria punicea, canker pathogens of Liriodendron tulipifera and Acer saccharum in West Virginia.</title>
        <authorList>
            <person name="Petronek H.M."/>
            <person name="Kasson M.T."/>
            <person name="Metheny A.M."/>
            <person name="Stauder C.M."/>
            <person name="Lovett B."/>
            <person name="Lynch S.C."/>
            <person name="Garnas J.R."/>
            <person name="Kasson L.R."/>
            <person name="Stajich J.E."/>
        </authorList>
    </citation>
    <scope>NUCLEOTIDE SEQUENCE [LARGE SCALE GENOMIC DNA]</scope>
    <source>
        <strain evidence="7 8">NRRL 64651</strain>
    </source>
</reference>
<dbReference type="PANTHER" id="PTHR31845:SF10">
    <property type="entry name" value="ZN(II)2CYS6 TRANSCRIPTION FACTOR (EUROFUNG)"/>
    <property type="match status" value="1"/>
</dbReference>
<keyword evidence="5" id="KW-0539">Nucleus</keyword>
<feature type="compositionally biased region" description="Polar residues" evidence="6">
    <location>
        <begin position="1"/>
        <end position="12"/>
    </location>
</feature>
<dbReference type="Proteomes" id="UP001498421">
    <property type="component" value="Unassembled WGS sequence"/>
</dbReference>
<accession>A0ABR1I7F4</accession>
<organism evidence="7 8">
    <name type="scientific">Neonectria magnoliae</name>
    <dbReference type="NCBI Taxonomy" id="2732573"/>
    <lineage>
        <taxon>Eukaryota</taxon>
        <taxon>Fungi</taxon>
        <taxon>Dikarya</taxon>
        <taxon>Ascomycota</taxon>
        <taxon>Pezizomycotina</taxon>
        <taxon>Sordariomycetes</taxon>
        <taxon>Hypocreomycetidae</taxon>
        <taxon>Hypocreales</taxon>
        <taxon>Nectriaceae</taxon>
        <taxon>Neonectria</taxon>
    </lineage>
</organism>
<comment type="caution">
    <text evidence="7">The sequence shown here is derived from an EMBL/GenBank/DDBJ whole genome shotgun (WGS) entry which is preliminary data.</text>
</comment>
<dbReference type="InterPro" id="IPR051089">
    <property type="entry name" value="prtT"/>
</dbReference>
<evidence type="ECO:0000256" key="2">
    <source>
        <dbReference type="ARBA" id="ARBA00023015"/>
    </source>
</evidence>
<evidence type="ECO:0000313" key="7">
    <source>
        <dbReference type="EMBL" id="KAK7428872.1"/>
    </source>
</evidence>
<keyword evidence="4" id="KW-0804">Transcription</keyword>
<evidence type="ECO:0000256" key="5">
    <source>
        <dbReference type="ARBA" id="ARBA00023242"/>
    </source>
</evidence>
<keyword evidence="3" id="KW-0238">DNA-binding</keyword>
<keyword evidence="2" id="KW-0805">Transcription regulation</keyword>
<proteinExistence type="predicted"/>
<sequence>MPGHKQASTTTSEDSRGDAAEPESNVYVAQVKPEPTGAFSAPTSLPGFHPFPTPTCTCVSETDGEDDPGPAESDEALLSIYRTRLSPQFPFVVISDGLTAVELQRSRPFLAKAIRMVASLRHRRSMWNQSRLLLRQISDAVFMGPDRSLDLLQSVIVFLGFFHYFCFAHGPFSSLAHLASSMIVDMRLDRPRDRPALRNTSLQGIDPEEPRAMSNDERRAVLAVWYLNSRHFTQHMERQLQELQGGPEYETDEVLAQLVCAQRMNEMIAQLQQSDQSVDVRPSSNVWTANLDNLLADLDNLRGSEGQRKPHRYLVSSHHKFALLQLLEPQLLDADHIQNHEAVAALHHTPDYFHTPSTSKKDAADTALRAWFEDWLTIPVCHFFYLPMSGYLHLTNATVILLRRARLALLTRYRQGDSYAPEADMNNIGAVSTSIDAGSDLMLDLLDRLASRFEEARIEMAAAHCSKWANDFLDLVSWKLRERKACIEKWINVISNEAHVNRPGELGGDGGDLTTFQTMDESGLWLDSLEALLMGGGDAYESWL</sequence>
<evidence type="ECO:0000256" key="6">
    <source>
        <dbReference type="SAM" id="MobiDB-lite"/>
    </source>
</evidence>
<name>A0ABR1I7F4_9HYPO</name>
<dbReference type="EMBL" id="JAZAVK010000036">
    <property type="protein sequence ID" value="KAK7428872.1"/>
    <property type="molecule type" value="Genomic_DNA"/>
</dbReference>
<evidence type="ECO:0000256" key="4">
    <source>
        <dbReference type="ARBA" id="ARBA00023163"/>
    </source>
</evidence>
<evidence type="ECO:0000256" key="1">
    <source>
        <dbReference type="ARBA" id="ARBA00004123"/>
    </source>
</evidence>
<evidence type="ECO:0000256" key="3">
    <source>
        <dbReference type="ARBA" id="ARBA00023125"/>
    </source>
</evidence>
<keyword evidence="8" id="KW-1185">Reference proteome</keyword>